<dbReference type="PROSITE" id="PS50297">
    <property type="entry name" value="ANK_REP_REGION"/>
    <property type="match status" value="6"/>
</dbReference>
<evidence type="ECO:0000256" key="1">
    <source>
        <dbReference type="ARBA" id="ARBA00022737"/>
    </source>
</evidence>
<dbReference type="PANTHER" id="PTHR24171">
    <property type="entry name" value="ANKYRIN REPEAT DOMAIN-CONTAINING PROTEIN 39-RELATED"/>
    <property type="match status" value="1"/>
</dbReference>
<dbReference type="AlphaFoldDB" id="A0A0F0IN57"/>
<dbReference type="SMART" id="SM00248">
    <property type="entry name" value="ANK"/>
    <property type="match status" value="8"/>
</dbReference>
<feature type="repeat" description="ANK" evidence="3">
    <location>
        <begin position="186"/>
        <end position="218"/>
    </location>
</feature>
<evidence type="ECO:0000256" key="2">
    <source>
        <dbReference type="ARBA" id="ARBA00023043"/>
    </source>
</evidence>
<dbReference type="InterPro" id="IPR001810">
    <property type="entry name" value="F-box_dom"/>
</dbReference>
<dbReference type="InterPro" id="IPR036770">
    <property type="entry name" value="Ankyrin_rpt-contain_sf"/>
</dbReference>
<keyword evidence="1" id="KW-0677">Repeat</keyword>
<dbReference type="PRINTS" id="PR01415">
    <property type="entry name" value="ANKYRIN"/>
</dbReference>
<accession>A0A0F0IN57</accession>
<dbReference type="SUPFAM" id="SSF48403">
    <property type="entry name" value="Ankyrin repeat"/>
    <property type="match status" value="1"/>
</dbReference>
<evidence type="ECO:0000313" key="5">
    <source>
        <dbReference type="EMBL" id="KJK68576.1"/>
    </source>
</evidence>
<dbReference type="GO" id="GO:0085020">
    <property type="term" value="P:protein K6-linked ubiquitination"/>
    <property type="evidence" value="ECO:0007669"/>
    <property type="project" value="TreeGrafter"/>
</dbReference>
<evidence type="ECO:0000259" key="4">
    <source>
        <dbReference type="PROSITE" id="PS50181"/>
    </source>
</evidence>
<reference evidence="5 6" key="1">
    <citation type="submission" date="2015-02" db="EMBL/GenBank/DDBJ databases">
        <title>Draft genome sequence of Aspergillus parasiticus SU-1.</title>
        <authorList>
            <person name="Yu J."/>
            <person name="Fedorova N."/>
            <person name="Yin Y."/>
            <person name="Losada L."/>
            <person name="Zafar N."/>
            <person name="Taujale R."/>
            <person name="Ehrlich K.C."/>
            <person name="Bhatnagar D."/>
            <person name="Cleveland T.E."/>
            <person name="Bennett J.W."/>
            <person name="Nierman W.C."/>
        </authorList>
    </citation>
    <scope>NUCLEOTIDE SEQUENCE [LARGE SCALE GENOMIC DNA]</scope>
    <source>
        <strain evidence="6">ATCC 56775 / NRRL 5862 / SRRC 143 / SU-1</strain>
    </source>
</reference>
<protein>
    <submittedName>
        <fullName evidence="5">Ankyrin repeats 3 copy</fullName>
    </submittedName>
</protein>
<evidence type="ECO:0000313" key="6">
    <source>
        <dbReference type="Proteomes" id="UP000033540"/>
    </source>
</evidence>
<dbReference type="Pfam" id="PF12796">
    <property type="entry name" value="Ank_2"/>
    <property type="match status" value="3"/>
</dbReference>
<feature type="repeat" description="ANK" evidence="3">
    <location>
        <begin position="285"/>
        <end position="317"/>
    </location>
</feature>
<dbReference type="OrthoDB" id="4772757at2759"/>
<sequence>MPLLELPNELLLQIIENLESEKDIFSFLLTSPRIYAIQQAGPLYKHNIRFSGSSALGWYSARGRKSAVEALLEKGADLECRCDVGGTPLVYAAKYGHESVVRLLPEKGSLVHRPTLSWPRWTPLSWAVHNEHKDVVRLLLEKGSDPKFKGTEYDEIQLLEAAQFGDAKFVNLLLERGIDLECNHYLGRTPLIVAACHGQEAIVRMLLEKGADVESNDFFGRTPLIYAAGNGHESVARLLLEKGADIESKNEDGCAPLISAVNDGQEGMIRLLLEEGADIESQTHDGWTPLIVAALRGLENIAKLLLEKGSNIEAKDYDGWTPLICAAEKGHEGMIMMAGHH</sequence>
<feature type="repeat" description="ANK" evidence="3">
    <location>
        <begin position="219"/>
        <end position="251"/>
    </location>
</feature>
<dbReference type="InterPro" id="IPR002110">
    <property type="entry name" value="Ankyrin_rpt"/>
</dbReference>
<dbReference type="PROSITE" id="PS50088">
    <property type="entry name" value="ANK_REPEAT"/>
    <property type="match status" value="6"/>
</dbReference>
<feature type="repeat" description="ANK" evidence="3">
    <location>
        <begin position="252"/>
        <end position="284"/>
    </location>
</feature>
<dbReference type="Proteomes" id="UP000033540">
    <property type="component" value="Unassembled WGS sequence"/>
</dbReference>
<proteinExistence type="predicted"/>
<feature type="repeat" description="ANK" evidence="3">
    <location>
        <begin position="84"/>
        <end position="109"/>
    </location>
</feature>
<gene>
    <name evidence="5" type="ORF">P875_00075890</name>
</gene>
<dbReference type="STRING" id="1403190.A0A0F0IN57"/>
<feature type="domain" description="F-box" evidence="4">
    <location>
        <begin position="1"/>
        <end position="47"/>
    </location>
</feature>
<feature type="repeat" description="ANK" evidence="3">
    <location>
        <begin position="119"/>
        <end position="151"/>
    </location>
</feature>
<dbReference type="Pfam" id="PF00023">
    <property type="entry name" value="Ank"/>
    <property type="match status" value="1"/>
</dbReference>
<name>A0A0F0IN57_ASPPU</name>
<keyword evidence="2 3" id="KW-0040">ANK repeat</keyword>
<dbReference type="Gene3D" id="1.25.40.20">
    <property type="entry name" value="Ankyrin repeat-containing domain"/>
    <property type="match status" value="3"/>
</dbReference>
<comment type="caution">
    <text evidence="5">The sequence shown here is derived from an EMBL/GenBank/DDBJ whole genome shotgun (WGS) entry which is preliminary data.</text>
</comment>
<evidence type="ECO:0000256" key="3">
    <source>
        <dbReference type="PROSITE-ProRule" id="PRU00023"/>
    </source>
</evidence>
<dbReference type="GO" id="GO:0004842">
    <property type="term" value="F:ubiquitin-protein transferase activity"/>
    <property type="evidence" value="ECO:0007669"/>
    <property type="project" value="TreeGrafter"/>
</dbReference>
<organism evidence="5 6">
    <name type="scientific">Aspergillus parasiticus (strain ATCC 56775 / NRRL 5862 / SRRC 143 / SU-1)</name>
    <dbReference type="NCBI Taxonomy" id="1403190"/>
    <lineage>
        <taxon>Eukaryota</taxon>
        <taxon>Fungi</taxon>
        <taxon>Dikarya</taxon>
        <taxon>Ascomycota</taxon>
        <taxon>Pezizomycotina</taxon>
        <taxon>Eurotiomycetes</taxon>
        <taxon>Eurotiomycetidae</taxon>
        <taxon>Eurotiales</taxon>
        <taxon>Aspergillaceae</taxon>
        <taxon>Aspergillus</taxon>
        <taxon>Aspergillus subgen. Circumdati</taxon>
    </lineage>
</organism>
<dbReference type="PROSITE" id="PS50181">
    <property type="entry name" value="FBOX"/>
    <property type="match status" value="1"/>
</dbReference>
<dbReference type="EMBL" id="JZEE01000034">
    <property type="protein sequence ID" value="KJK68576.1"/>
    <property type="molecule type" value="Genomic_DNA"/>
</dbReference>